<dbReference type="InterPro" id="IPR003409">
    <property type="entry name" value="MORN"/>
</dbReference>
<protein>
    <recommendedName>
        <fullName evidence="2">VPS9 domain-containing protein</fullName>
    </recommendedName>
</protein>
<reference evidence="3" key="1">
    <citation type="submission" date="2022-08" db="UniProtKB">
        <authorList>
            <consortium name="EnsemblMetazoa"/>
        </authorList>
    </citation>
    <scope>IDENTIFICATION</scope>
    <source>
        <strain evidence="3">05x7-T-G4-1.051#20</strain>
    </source>
</reference>
<dbReference type="SUPFAM" id="SSF50729">
    <property type="entry name" value="PH domain-like"/>
    <property type="match status" value="1"/>
</dbReference>
<dbReference type="InterPro" id="IPR057248">
    <property type="entry name" value="Alsin-like_PH"/>
</dbReference>
<dbReference type="Gene3D" id="2.30.29.30">
    <property type="entry name" value="Pleckstrin-homology domain (PH domain)/Phosphotyrosine-binding domain (PTB)"/>
    <property type="match status" value="1"/>
</dbReference>
<dbReference type="Pfam" id="PF25389">
    <property type="entry name" value="DH_ALS2"/>
    <property type="match status" value="1"/>
</dbReference>
<dbReference type="PANTHER" id="PTHR46089">
    <property type="entry name" value="ALSIN HOMOLOG"/>
    <property type="match status" value="1"/>
</dbReference>
<dbReference type="GO" id="GO:0005085">
    <property type="term" value="F:guanyl-nucleotide exchange factor activity"/>
    <property type="evidence" value="ECO:0007669"/>
    <property type="project" value="TreeGrafter"/>
</dbReference>
<dbReference type="Pfam" id="PF02204">
    <property type="entry name" value="VPS9"/>
    <property type="match status" value="1"/>
</dbReference>
<dbReference type="EnsemblMetazoa" id="G28058.1">
    <property type="protein sequence ID" value="G28058.1:cds"/>
    <property type="gene ID" value="G28058"/>
</dbReference>
<dbReference type="InterPro" id="IPR022041">
    <property type="entry name" value="Methyltransf_FA"/>
</dbReference>
<dbReference type="Pfam" id="PF12248">
    <property type="entry name" value="Methyltransf_FA"/>
    <property type="match status" value="1"/>
</dbReference>
<dbReference type="GO" id="GO:0016197">
    <property type="term" value="P:endosomal transport"/>
    <property type="evidence" value="ECO:0007669"/>
    <property type="project" value="TreeGrafter"/>
</dbReference>
<dbReference type="InterPro" id="IPR011993">
    <property type="entry name" value="PH-like_dom_sf"/>
</dbReference>
<evidence type="ECO:0000259" key="2">
    <source>
        <dbReference type="PROSITE" id="PS51205"/>
    </source>
</evidence>
<dbReference type="InterPro" id="IPR037191">
    <property type="entry name" value="VPS9_dom_sf"/>
</dbReference>
<dbReference type="Proteomes" id="UP000005408">
    <property type="component" value="Unassembled WGS sequence"/>
</dbReference>
<accession>A0A8W8LG27</accession>
<dbReference type="Pfam" id="PF02493">
    <property type="entry name" value="MORN"/>
    <property type="match status" value="7"/>
</dbReference>
<dbReference type="SUPFAM" id="SSF109993">
    <property type="entry name" value="VPS9 domain"/>
    <property type="match status" value="1"/>
</dbReference>
<keyword evidence="1" id="KW-0677">Repeat</keyword>
<dbReference type="Gene3D" id="2.20.110.10">
    <property type="entry name" value="Histone H3 K4-specific methyltransferase SET7/9 N-terminal domain"/>
    <property type="match status" value="3"/>
</dbReference>
<dbReference type="Gene3D" id="1.20.1050.80">
    <property type="entry name" value="VPS9 domain"/>
    <property type="match status" value="1"/>
</dbReference>
<dbReference type="InterPro" id="IPR051984">
    <property type="entry name" value="Alsin"/>
</dbReference>
<keyword evidence="4" id="KW-1185">Reference proteome</keyword>
<dbReference type="PROSITE" id="PS51205">
    <property type="entry name" value="VPS9"/>
    <property type="match status" value="1"/>
</dbReference>
<dbReference type="InterPro" id="IPR003123">
    <property type="entry name" value="VPS9"/>
</dbReference>
<name>A0A8W8LG27_MAGGI</name>
<proteinExistence type="predicted"/>
<evidence type="ECO:0000313" key="3">
    <source>
        <dbReference type="EnsemblMetazoa" id="G28058.1:cds"/>
    </source>
</evidence>
<dbReference type="PANTHER" id="PTHR46089:SF2">
    <property type="entry name" value="ALSIN HOMOLOG"/>
    <property type="match status" value="1"/>
</dbReference>
<feature type="domain" description="VPS9" evidence="2">
    <location>
        <begin position="1010"/>
        <end position="1171"/>
    </location>
</feature>
<dbReference type="InterPro" id="IPR059093">
    <property type="entry name" value="HA_Alsin"/>
</dbReference>
<dbReference type="SUPFAM" id="SSF82185">
    <property type="entry name" value="Histone H3 K4-specific methyltransferase SET7/9 N-terminal domain"/>
    <property type="match status" value="2"/>
</dbReference>
<dbReference type="Pfam" id="PF26202">
    <property type="entry name" value="HA_Alsin"/>
    <property type="match status" value="1"/>
</dbReference>
<dbReference type="GO" id="GO:0031267">
    <property type="term" value="F:small GTPase binding"/>
    <property type="evidence" value="ECO:0007669"/>
    <property type="project" value="TreeGrafter"/>
</dbReference>
<evidence type="ECO:0000313" key="4">
    <source>
        <dbReference type="Proteomes" id="UP000005408"/>
    </source>
</evidence>
<dbReference type="Pfam" id="PF25383">
    <property type="entry name" value="PH_alsin"/>
    <property type="match status" value="1"/>
</dbReference>
<sequence length="1425" mass="161634">MDVLLRQVLIIYLCKEVQVTFVHGTWKVIESMSDVYTNSSVLSSHQDVTCIECAARTLMMDGECYSCNRGDQMCMIYSTCHIKDRLAPGNWEPIAGWLHFCTKMKLTTESAGTWLDLGIQLTQRKSIRFQVKVTYGVCILLSSGNNTDSSGYWVILGGWSGTKSCLRDGFIPNGRVIQSTSDVLQVANSIYRSGSPGIKVIVQKGSGATSLFEVAAAERRFYSFLNCILSSVVHPLKESSFFSTLDVFPYKPCTQNLLAAFENITNLIGENSVDLTNRIRSMDNFLEANFFVRCEEIISEFKVLSLSFADMLAIGGFDYLCKTGKQFFDSIDKELQSLLDGSKYSQKNKAEKLQVLFDRPFSHIKEYCRLTEKLACNYEAETLENCLLSRVTLQWQTLKRTTSTDHRLAKNTKVFWEALNFPKLIDAVKIPTRRLVQGSRDHPLSLYGAGRMSTHDFFLFNDLFVHAQYSTFQTYPLETLWIETPENEKQRNLISLISPEETLVLSTADGNGKTEWLIALNSTINKVLSRQKSVTRRGSHDRLTPPDIRFANHQFIKHGVFKGATYSGYWLSGKLHGFGEMKWADGRKYVGHFKEGLQHGHGKLILKQNDGSERTQEGYWRDGLLHGLAKVRYSNGDLYEGAFKDGQRHGHGIYRQGQHASMAASVYIGEWVSDKKHGYGIMDDVMKGEKYMGMWQDDVRQGSGIVVTLDGMYFEGNFTNDKLTGFGLMMTYDNSCYEGEFAGITQLQGKGKLRMPNRDTIEGMFSGSWNEGLKINGVFKKAEYTDNKKTGHRLSQIFGTMAVPANQKWEGMFQQCINVFRVKGQDQLNTQKAWENVAVTLSKGKKNIREIHPNPSNKIRRILSLAEELETIPPHSKGRLTVEYYHQIKTYLHKAFDLPIHPLGKLMEGLVDVFRAAYIGVGAHPRLLDHAVKEITSFVSRLYNCVRILFPDLSETGGPLLIEAETSSEGGTTPETDDISLVVSCGTLIHPILLPKIYPPLFDLYALYNDKEDEKYWERVRKLNKQGDVGLMAFLGIDQKFWLIDAVLKKKSPSLSALRNQSYCSAIETLQHISTAFSPKEKLEVIQKTFSEITKTVEESMGDVQVWCMDDLFPIFHYVVIRAQIRHLGAEIHLIQDLMEPHLENGELGIMFTTLHRVRQKHVTARQENRTETDFETTKKMEALMRQVSIICLFQGVQCNFFDQGTWKVIDSMTDVYTTSSVLSSHQDVTCIECAARTLMLDGKGYTCNRGKQICMIYSTCHIKDRLASGDWEPIRGWLHFCTKITLATGLTRTWLDLGIQLSRRKSIRFQVKATNDVYIGLGSGHNTDSPGYWVVLGGWNRTTSCLRDGFVHGSQCYSMYSGPVISGEQYRSFWVTWNEGHVRVGTGEAVGKGTIMDHVFPKVYSVRHALIKTYWERGEWVIYL</sequence>
<dbReference type="GO" id="GO:0005737">
    <property type="term" value="C:cytoplasm"/>
    <property type="evidence" value="ECO:0007669"/>
    <property type="project" value="TreeGrafter"/>
</dbReference>
<evidence type="ECO:0000256" key="1">
    <source>
        <dbReference type="ARBA" id="ARBA00022737"/>
    </source>
</evidence>
<organism evidence="3 4">
    <name type="scientific">Magallana gigas</name>
    <name type="common">Pacific oyster</name>
    <name type="synonym">Crassostrea gigas</name>
    <dbReference type="NCBI Taxonomy" id="29159"/>
    <lineage>
        <taxon>Eukaryota</taxon>
        <taxon>Metazoa</taxon>
        <taxon>Spiralia</taxon>
        <taxon>Lophotrochozoa</taxon>
        <taxon>Mollusca</taxon>
        <taxon>Bivalvia</taxon>
        <taxon>Autobranchia</taxon>
        <taxon>Pteriomorphia</taxon>
        <taxon>Ostreida</taxon>
        <taxon>Ostreoidea</taxon>
        <taxon>Ostreidae</taxon>
        <taxon>Magallana</taxon>
    </lineage>
</organism>
<dbReference type="SMART" id="SM00698">
    <property type="entry name" value="MORN"/>
    <property type="match status" value="6"/>
</dbReference>